<reference evidence="2 3" key="1">
    <citation type="submission" date="2024-10" db="EMBL/GenBank/DDBJ databases">
        <title>The Natural Products Discovery Center: Release of the First 8490 Sequenced Strains for Exploring Actinobacteria Biosynthetic Diversity.</title>
        <authorList>
            <person name="Kalkreuter E."/>
            <person name="Kautsar S.A."/>
            <person name="Yang D."/>
            <person name="Bader C.D."/>
            <person name="Teijaro C.N."/>
            <person name="Fluegel L."/>
            <person name="Davis C.M."/>
            <person name="Simpson J.R."/>
            <person name="Lauterbach L."/>
            <person name="Steele A.D."/>
            <person name="Gui C."/>
            <person name="Meng S."/>
            <person name="Li G."/>
            <person name="Viehrig K."/>
            <person name="Ye F."/>
            <person name="Su P."/>
            <person name="Kiefer A.F."/>
            <person name="Nichols A."/>
            <person name="Cepeda A.J."/>
            <person name="Yan W."/>
            <person name="Fan B."/>
            <person name="Jiang Y."/>
            <person name="Adhikari A."/>
            <person name="Zheng C.-J."/>
            <person name="Schuster L."/>
            <person name="Cowan T.M."/>
            <person name="Smanski M.J."/>
            <person name="Chevrette M.G."/>
            <person name="De Carvalho L.P.S."/>
            <person name="Shen B."/>
        </authorList>
    </citation>
    <scope>NUCLEOTIDE SEQUENCE [LARGE SCALE GENOMIC DNA]</scope>
    <source>
        <strain evidence="2 3">NPDC003040</strain>
    </source>
</reference>
<evidence type="ECO:0000313" key="3">
    <source>
        <dbReference type="Proteomes" id="UP001601948"/>
    </source>
</evidence>
<dbReference type="PROSITE" id="PS51819">
    <property type="entry name" value="VOC"/>
    <property type="match status" value="1"/>
</dbReference>
<feature type="domain" description="VOC" evidence="1">
    <location>
        <begin position="2"/>
        <end position="104"/>
    </location>
</feature>
<accession>A0ABW6R3U6</accession>
<dbReference type="Pfam" id="PF00903">
    <property type="entry name" value="Glyoxalase"/>
    <property type="match status" value="1"/>
</dbReference>
<dbReference type="InterPro" id="IPR029068">
    <property type="entry name" value="Glyas_Bleomycin-R_OHBP_Dase"/>
</dbReference>
<dbReference type="SUPFAM" id="SSF54593">
    <property type="entry name" value="Glyoxalase/Bleomycin resistance protein/Dihydroxybiphenyl dioxygenase"/>
    <property type="match status" value="1"/>
</dbReference>
<sequence>MKICEVAIDTTDLDAAADFYRNVLRLPVTAEPERVTVQVGLSKLVLTRGAPFAGVHHLAFGISPDDFELAQNWVRGQVDTSKADQRRRRAYTVRRLVPTFLAVA</sequence>
<comment type="caution">
    <text evidence="2">The sequence shown here is derived from an EMBL/GenBank/DDBJ whole genome shotgun (WGS) entry which is preliminary data.</text>
</comment>
<dbReference type="CDD" id="cd06587">
    <property type="entry name" value="VOC"/>
    <property type="match status" value="1"/>
</dbReference>
<organism evidence="2 3">
    <name type="scientific">Nocardia suismassiliense</name>
    <dbReference type="NCBI Taxonomy" id="2077092"/>
    <lineage>
        <taxon>Bacteria</taxon>
        <taxon>Bacillati</taxon>
        <taxon>Actinomycetota</taxon>
        <taxon>Actinomycetes</taxon>
        <taxon>Mycobacteriales</taxon>
        <taxon>Nocardiaceae</taxon>
        <taxon>Nocardia</taxon>
    </lineage>
</organism>
<dbReference type="EMBL" id="JBIAPI010000010">
    <property type="protein sequence ID" value="MFF3227478.1"/>
    <property type="molecule type" value="Genomic_DNA"/>
</dbReference>
<evidence type="ECO:0000313" key="2">
    <source>
        <dbReference type="EMBL" id="MFF3227478.1"/>
    </source>
</evidence>
<dbReference type="Gene3D" id="3.10.180.10">
    <property type="entry name" value="2,3-Dihydroxybiphenyl 1,2-Dioxygenase, domain 1"/>
    <property type="match status" value="1"/>
</dbReference>
<protein>
    <submittedName>
        <fullName evidence="2">VOC family protein</fullName>
    </submittedName>
</protein>
<dbReference type="RefSeq" id="WP_387723571.1">
    <property type="nucleotide sequence ID" value="NZ_JBIAPI010000010.1"/>
</dbReference>
<keyword evidence="3" id="KW-1185">Reference proteome</keyword>
<evidence type="ECO:0000259" key="1">
    <source>
        <dbReference type="PROSITE" id="PS51819"/>
    </source>
</evidence>
<dbReference type="InterPro" id="IPR004360">
    <property type="entry name" value="Glyas_Fos-R_dOase_dom"/>
</dbReference>
<dbReference type="InterPro" id="IPR037523">
    <property type="entry name" value="VOC_core"/>
</dbReference>
<name>A0ABW6R3U6_9NOCA</name>
<gene>
    <name evidence="2" type="ORF">ACFYV7_32090</name>
</gene>
<dbReference type="Proteomes" id="UP001601948">
    <property type="component" value="Unassembled WGS sequence"/>
</dbReference>
<proteinExistence type="predicted"/>